<dbReference type="Proteomes" id="UP000299102">
    <property type="component" value="Unassembled WGS sequence"/>
</dbReference>
<evidence type="ECO:0000313" key="1">
    <source>
        <dbReference type="EMBL" id="GBP36449.1"/>
    </source>
</evidence>
<gene>
    <name evidence="1" type="ORF">EVAR_88029_1</name>
</gene>
<protein>
    <submittedName>
        <fullName evidence="1">Uncharacterized protein</fullName>
    </submittedName>
</protein>
<dbReference type="AlphaFoldDB" id="A0A4C1VCV5"/>
<comment type="caution">
    <text evidence="1">The sequence shown here is derived from an EMBL/GenBank/DDBJ whole genome shotgun (WGS) entry which is preliminary data.</text>
</comment>
<name>A0A4C1VCV5_EUMVA</name>
<reference evidence="1 2" key="1">
    <citation type="journal article" date="2019" name="Commun. Biol.">
        <title>The bagworm genome reveals a unique fibroin gene that provides high tensile strength.</title>
        <authorList>
            <person name="Kono N."/>
            <person name="Nakamura H."/>
            <person name="Ohtoshi R."/>
            <person name="Tomita M."/>
            <person name="Numata K."/>
            <person name="Arakawa K."/>
        </authorList>
    </citation>
    <scope>NUCLEOTIDE SEQUENCE [LARGE SCALE GENOMIC DNA]</scope>
</reference>
<proteinExistence type="predicted"/>
<sequence length="73" mass="8215">MDTALSLNQERSKLLRKIVQLGCSTLTAHAQYTYTVGTQTLTHSRVCFGLIVPPRFLYSPVLSSLSRSPYLQR</sequence>
<evidence type="ECO:0000313" key="2">
    <source>
        <dbReference type="Proteomes" id="UP000299102"/>
    </source>
</evidence>
<keyword evidence="2" id="KW-1185">Reference proteome</keyword>
<dbReference type="EMBL" id="BGZK01000318">
    <property type="protein sequence ID" value="GBP36449.1"/>
    <property type="molecule type" value="Genomic_DNA"/>
</dbReference>
<organism evidence="1 2">
    <name type="scientific">Eumeta variegata</name>
    <name type="common">Bagworm moth</name>
    <name type="synonym">Eumeta japonica</name>
    <dbReference type="NCBI Taxonomy" id="151549"/>
    <lineage>
        <taxon>Eukaryota</taxon>
        <taxon>Metazoa</taxon>
        <taxon>Ecdysozoa</taxon>
        <taxon>Arthropoda</taxon>
        <taxon>Hexapoda</taxon>
        <taxon>Insecta</taxon>
        <taxon>Pterygota</taxon>
        <taxon>Neoptera</taxon>
        <taxon>Endopterygota</taxon>
        <taxon>Lepidoptera</taxon>
        <taxon>Glossata</taxon>
        <taxon>Ditrysia</taxon>
        <taxon>Tineoidea</taxon>
        <taxon>Psychidae</taxon>
        <taxon>Oiketicinae</taxon>
        <taxon>Eumeta</taxon>
    </lineage>
</organism>
<accession>A0A4C1VCV5</accession>